<name>A0A218MM43_9VIRU</name>
<feature type="transmembrane region" description="Helical" evidence="1">
    <location>
        <begin position="130"/>
        <end position="155"/>
    </location>
</feature>
<keyword evidence="1" id="KW-0472">Membrane</keyword>
<organism evidence="2">
    <name type="scientific">uncultured virus</name>
    <dbReference type="NCBI Taxonomy" id="340016"/>
    <lineage>
        <taxon>Viruses</taxon>
        <taxon>environmental samples</taxon>
    </lineage>
</organism>
<reference evidence="2" key="2">
    <citation type="journal article" date="2017" name="Nat. Commun.">
        <title>Single-virus genomics reveals hidden cosmopolitan and abundant viruses.</title>
        <authorList>
            <person name="Martinez-Hernandez F."/>
            <person name="Fornas O."/>
            <person name="Lluesma Gomez M."/>
            <person name="Bolduc B."/>
            <person name="de la Cruz Pena M.J."/>
            <person name="Martinez J.M."/>
            <person name="Anton J."/>
            <person name="Gasol J.M."/>
            <person name="Rosselli R."/>
            <person name="Rodriguez-Valera F."/>
            <person name="Sullivan M.B."/>
            <person name="Acinas S.G."/>
            <person name="Martinez-Garcia M."/>
        </authorList>
    </citation>
    <scope>NUCLEOTIDE SEQUENCE</scope>
</reference>
<proteinExistence type="predicted"/>
<evidence type="ECO:0000256" key="1">
    <source>
        <dbReference type="SAM" id="Phobius"/>
    </source>
</evidence>
<keyword evidence="1" id="KW-0812">Transmembrane</keyword>
<protein>
    <submittedName>
        <fullName evidence="2">Uncharacterized protein</fullName>
    </submittedName>
</protein>
<dbReference type="EMBL" id="KY052830">
    <property type="protein sequence ID" value="ASF00345.1"/>
    <property type="molecule type" value="Genomic_DNA"/>
</dbReference>
<sequence length="156" mass="17335">MIFESIAAVTAALSAVNGLIGQVKESGGHIGSVLDRMQAINSGMQKLEIEKRESLVQPLTPQEAMKLAMAKRQMERFHEELKNMAVLSRDHQKFVDDYFQVIAESKAQHEASVKAVIEKRKQRKQLMHDLFVWTSVSGIGLIIAAVIIALVIALLK</sequence>
<evidence type="ECO:0000313" key="2">
    <source>
        <dbReference type="EMBL" id="ASF00345.1"/>
    </source>
</evidence>
<accession>A0A218MM43</accession>
<keyword evidence="1" id="KW-1133">Transmembrane helix</keyword>
<reference evidence="2" key="1">
    <citation type="submission" date="2016-10" db="EMBL/GenBank/DDBJ databases">
        <authorList>
            <person name="Varghese N."/>
        </authorList>
    </citation>
    <scope>NUCLEOTIDE SEQUENCE</scope>
</reference>